<dbReference type="PANTHER" id="PTHR22604:SF105">
    <property type="entry name" value="TRANS-1,2-DIHYDROBENZENE-1,2-DIOL DEHYDROGENASE"/>
    <property type="match status" value="1"/>
</dbReference>
<accession>A0A1I0QKN8</accession>
<reference evidence="6" key="1">
    <citation type="submission" date="2016-10" db="EMBL/GenBank/DDBJ databases">
        <authorList>
            <person name="Varghese N."/>
        </authorList>
    </citation>
    <scope>NUCLEOTIDE SEQUENCE [LARGE SCALE GENOMIC DNA]</scope>
    <source>
        <strain evidence="6">CGMCC 1.12284</strain>
    </source>
</reference>
<dbReference type="Proteomes" id="UP000183275">
    <property type="component" value="Unassembled WGS sequence"/>
</dbReference>
<evidence type="ECO:0000256" key="1">
    <source>
        <dbReference type="ARBA" id="ARBA00010928"/>
    </source>
</evidence>
<dbReference type="Pfam" id="PF22725">
    <property type="entry name" value="GFO_IDH_MocA_C3"/>
    <property type="match status" value="1"/>
</dbReference>
<dbReference type="PANTHER" id="PTHR22604">
    <property type="entry name" value="OXIDOREDUCTASES"/>
    <property type="match status" value="1"/>
</dbReference>
<dbReference type="SUPFAM" id="SSF55347">
    <property type="entry name" value="Glyceraldehyde-3-phosphate dehydrogenase-like, C-terminal domain"/>
    <property type="match status" value="1"/>
</dbReference>
<evidence type="ECO:0000259" key="3">
    <source>
        <dbReference type="Pfam" id="PF01408"/>
    </source>
</evidence>
<evidence type="ECO:0000313" key="6">
    <source>
        <dbReference type="Proteomes" id="UP000183275"/>
    </source>
</evidence>
<evidence type="ECO:0000313" key="5">
    <source>
        <dbReference type="EMBL" id="SEW27558.1"/>
    </source>
</evidence>
<keyword evidence="6" id="KW-1185">Reference proteome</keyword>
<dbReference type="AlphaFoldDB" id="A0A1I0QKN8"/>
<dbReference type="Pfam" id="PF01408">
    <property type="entry name" value="GFO_IDH_MocA"/>
    <property type="match status" value="1"/>
</dbReference>
<dbReference type="SUPFAM" id="SSF51735">
    <property type="entry name" value="NAD(P)-binding Rossmann-fold domains"/>
    <property type="match status" value="1"/>
</dbReference>
<feature type="domain" description="Gfo/Idh/MocA-like oxidoreductase N-terminal" evidence="3">
    <location>
        <begin position="23"/>
        <end position="133"/>
    </location>
</feature>
<dbReference type="InterPro" id="IPR055170">
    <property type="entry name" value="GFO_IDH_MocA-like_dom"/>
</dbReference>
<keyword evidence="2" id="KW-0560">Oxidoreductase</keyword>
<dbReference type="InterPro" id="IPR000683">
    <property type="entry name" value="Gfo/Idh/MocA-like_OxRdtase_N"/>
</dbReference>
<gene>
    <name evidence="5" type="ORF">SAMN05216285_3688</name>
</gene>
<sequence length="336" mass="36693">MLLEYLYVFAKHTGMDFGVLSTAGIAQKAFLPGIEASGHDVTAIASRDEADARTVAAEYGIEDTYGDYGDLIANADVDAVYVPLPNALHAEWTKRAADAGLDVLCEKPLAVDAAEASDVVDYCAERDVTLMEAFMYQYHPRTERAIALARDELEDVRSVAATFKYRLDRTEDIRLSPDLAGGSLMDVGCYAVSLVRQVLGEPERAYASTTDTRDAGVDTELTGVLEYADGATGRVSSGFDTRGVQRYRIEAANGWVEVENAFDVPDGELQLEYRIDGRRGVETFDPVDQFRLEIDHFADRVAAGRPPRTDGDEAIANMRALDALSESAERGQPVDL</sequence>
<name>A0A1I0QKN8_9EURY</name>
<dbReference type="EMBL" id="FOIS01000004">
    <property type="protein sequence ID" value="SEW27558.1"/>
    <property type="molecule type" value="Genomic_DNA"/>
</dbReference>
<dbReference type="GO" id="GO:0000166">
    <property type="term" value="F:nucleotide binding"/>
    <property type="evidence" value="ECO:0007669"/>
    <property type="project" value="InterPro"/>
</dbReference>
<dbReference type="Gene3D" id="3.40.50.720">
    <property type="entry name" value="NAD(P)-binding Rossmann-like Domain"/>
    <property type="match status" value="1"/>
</dbReference>
<dbReference type="GO" id="GO:0016491">
    <property type="term" value="F:oxidoreductase activity"/>
    <property type="evidence" value="ECO:0007669"/>
    <property type="project" value="UniProtKB-KW"/>
</dbReference>
<dbReference type="Gene3D" id="3.30.360.10">
    <property type="entry name" value="Dihydrodipicolinate Reductase, domain 2"/>
    <property type="match status" value="1"/>
</dbReference>
<evidence type="ECO:0000259" key="4">
    <source>
        <dbReference type="Pfam" id="PF22725"/>
    </source>
</evidence>
<dbReference type="InterPro" id="IPR036291">
    <property type="entry name" value="NAD(P)-bd_dom_sf"/>
</dbReference>
<organism evidence="5 6">
    <name type="scientific">Natrinema salifodinae</name>
    <dbReference type="NCBI Taxonomy" id="1202768"/>
    <lineage>
        <taxon>Archaea</taxon>
        <taxon>Methanobacteriati</taxon>
        <taxon>Methanobacteriota</taxon>
        <taxon>Stenosarchaea group</taxon>
        <taxon>Halobacteria</taxon>
        <taxon>Halobacteriales</taxon>
        <taxon>Natrialbaceae</taxon>
        <taxon>Natrinema</taxon>
    </lineage>
</organism>
<comment type="similarity">
    <text evidence="1">Belongs to the Gfo/Idh/MocA family.</text>
</comment>
<dbReference type="STRING" id="1202768.SAMN05216285_3688"/>
<evidence type="ECO:0000256" key="2">
    <source>
        <dbReference type="ARBA" id="ARBA00023002"/>
    </source>
</evidence>
<proteinExistence type="inferred from homology"/>
<dbReference type="InterPro" id="IPR050984">
    <property type="entry name" value="Gfo/Idh/MocA_domain"/>
</dbReference>
<protein>
    <submittedName>
        <fullName evidence="5">Predicted dehydrogenase</fullName>
    </submittedName>
</protein>
<dbReference type="eggNOG" id="arCOG01622">
    <property type="taxonomic scope" value="Archaea"/>
</dbReference>
<feature type="domain" description="GFO/IDH/MocA-like oxidoreductase" evidence="4">
    <location>
        <begin position="148"/>
        <end position="256"/>
    </location>
</feature>